<evidence type="ECO:0000259" key="16">
    <source>
        <dbReference type="Pfam" id="PF13193"/>
    </source>
</evidence>
<dbReference type="PANTHER" id="PTHR43767">
    <property type="entry name" value="LONG-CHAIN-FATTY-ACID--COA LIGASE"/>
    <property type="match status" value="1"/>
</dbReference>
<dbReference type="InterPro" id="IPR000873">
    <property type="entry name" value="AMP-dep_synth/lig_dom"/>
</dbReference>
<evidence type="ECO:0000256" key="13">
    <source>
        <dbReference type="ARBA" id="ARBA00039545"/>
    </source>
</evidence>
<accession>A0A074VEX2</accession>
<dbReference type="Pfam" id="PF13193">
    <property type="entry name" value="AMP-binding_C"/>
    <property type="match status" value="1"/>
</dbReference>
<dbReference type="InterPro" id="IPR045851">
    <property type="entry name" value="AMP-bd_C_sf"/>
</dbReference>
<keyword evidence="9" id="KW-0460">Magnesium</keyword>
<organism evidence="17 18">
    <name type="scientific">Snodgrassella alvi SCGC AB-598-J21</name>
    <dbReference type="NCBI Taxonomy" id="1385367"/>
    <lineage>
        <taxon>Bacteria</taxon>
        <taxon>Pseudomonadati</taxon>
        <taxon>Pseudomonadota</taxon>
        <taxon>Betaproteobacteria</taxon>
        <taxon>Neisseriales</taxon>
        <taxon>Neisseriaceae</taxon>
        <taxon>Snodgrassella</taxon>
    </lineage>
</organism>
<dbReference type="EMBL" id="AVQL01000438">
    <property type="protein sequence ID" value="KEQ01030.1"/>
    <property type="molecule type" value="Genomic_DNA"/>
</dbReference>
<evidence type="ECO:0000256" key="2">
    <source>
        <dbReference type="ARBA" id="ARBA00004170"/>
    </source>
</evidence>
<dbReference type="FunFam" id="3.40.50.12780:FF:000003">
    <property type="entry name" value="Long-chain-fatty-acid--CoA ligase FadD"/>
    <property type="match status" value="1"/>
</dbReference>
<dbReference type="CDD" id="cd05936">
    <property type="entry name" value="FC-FACS_FadD_like"/>
    <property type="match status" value="1"/>
</dbReference>
<keyword evidence="6" id="KW-0547">Nucleotide-binding</keyword>
<dbReference type="PROSITE" id="PS00455">
    <property type="entry name" value="AMP_BINDING"/>
    <property type="match status" value="1"/>
</dbReference>
<dbReference type="SUPFAM" id="SSF56801">
    <property type="entry name" value="Acetyl-CoA synthetase-like"/>
    <property type="match status" value="1"/>
</dbReference>
<comment type="pathway">
    <text evidence="3">Lipid metabolism; fatty acid beta-oxidation.</text>
</comment>
<sequence>MEKIWLQSYQEGVRAEVDVRAYSSIIDVLDTSVKKFGPQPSFSNMGTTLTYTQTATFVNQFTSYLQNVLNLQKGERVAIMMPNVLQYPIAVFGVLQAGGVVVNVNPLYTPRELAHQLIDSGATAIIVLENFAHTVAQVLEQTAIKQVIVASMGDMLGWLKGTVVNFMLRKVKKMVKPFQIEGAVTFLHALELGKKQRFTPVPLELEDLALLQYTGGTTGMSKGAMLTHGNIVANMQQASEWIKANLVPGQEVVVTPLPLYHIFSLTVNIMIFANAGSKNILITNPRDIKALVKVLKNNRVTVMSGVNTLFNALIHNEEFKTIDFSTWKLVLGGGMATQKMVAQEWKAITGVPIIDAYGLTEASPGVCANPLNNPEYTGTAGLPVSNTDIEIRDDNGKVLGVGEVGELWVQGPQVMKGYWNRPEETAKVLDSRGFVATGDMAEIDAKGYVKLVDRKKDMILVSGFNVYPNEVEEVVAAMPEVLEVACIGVPNEKSGEAIKLFVVKRDPNLTREQIIAYCRQNLTGYKVPKDIEFCSELPKSAVGKILRKDLRTEK</sequence>
<evidence type="ECO:0000256" key="10">
    <source>
        <dbReference type="ARBA" id="ARBA00023098"/>
    </source>
</evidence>
<evidence type="ECO:0000256" key="5">
    <source>
        <dbReference type="ARBA" id="ARBA00022598"/>
    </source>
</evidence>
<protein>
    <recommendedName>
        <fullName evidence="13">Long-chain-fatty-acid--CoA ligase</fullName>
        <ecNumber evidence="12">6.2.1.3</ecNumber>
    </recommendedName>
    <alternativeName>
        <fullName evidence="14">Long-chain acyl-CoA synthetase</fullName>
    </alternativeName>
</protein>
<dbReference type="AlphaFoldDB" id="A0A074VEX2"/>
<dbReference type="Proteomes" id="UP000027644">
    <property type="component" value="Unassembled WGS sequence"/>
</dbReference>
<keyword evidence="11" id="KW-0472">Membrane</keyword>
<gene>
    <name evidence="17" type="ORF">SASC598J21_011810</name>
</gene>
<feature type="domain" description="AMP-dependent synthetase/ligase" evidence="15">
    <location>
        <begin position="31"/>
        <end position="419"/>
    </location>
</feature>
<feature type="domain" description="AMP-binding enzyme C-terminal" evidence="16">
    <location>
        <begin position="470"/>
        <end position="544"/>
    </location>
</feature>
<comment type="caution">
    <text evidence="17">The sequence shown here is derived from an EMBL/GenBank/DDBJ whole genome shotgun (WGS) entry which is preliminary data.</text>
</comment>
<dbReference type="Pfam" id="PF00501">
    <property type="entry name" value="AMP-binding"/>
    <property type="match status" value="1"/>
</dbReference>
<evidence type="ECO:0000256" key="6">
    <source>
        <dbReference type="ARBA" id="ARBA00022741"/>
    </source>
</evidence>
<keyword evidence="8" id="KW-0067">ATP-binding</keyword>
<dbReference type="InterPro" id="IPR050237">
    <property type="entry name" value="ATP-dep_AMP-bd_enzyme"/>
</dbReference>
<proteinExistence type="inferred from homology"/>
<dbReference type="Gene3D" id="3.30.300.30">
    <property type="match status" value="1"/>
</dbReference>
<evidence type="ECO:0000256" key="14">
    <source>
        <dbReference type="ARBA" id="ARBA00042773"/>
    </source>
</evidence>
<dbReference type="Gene3D" id="3.40.50.12780">
    <property type="entry name" value="N-terminal domain of ligase-like"/>
    <property type="match status" value="1"/>
</dbReference>
<comment type="subcellular location">
    <subcellularLocation>
        <location evidence="2">Membrane</location>
        <topology evidence="2">Peripheral membrane protein</topology>
    </subcellularLocation>
</comment>
<dbReference type="InterPro" id="IPR042099">
    <property type="entry name" value="ANL_N_sf"/>
</dbReference>
<evidence type="ECO:0000256" key="11">
    <source>
        <dbReference type="ARBA" id="ARBA00023136"/>
    </source>
</evidence>
<keyword evidence="5 17" id="KW-0436">Ligase</keyword>
<evidence type="ECO:0000256" key="9">
    <source>
        <dbReference type="ARBA" id="ARBA00022842"/>
    </source>
</evidence>
<name>A0A074VEX2_9NEIS</name>
<keyword evidence="10" id="KW-0443">Lipid metabolism</keyword>
<evidence type="ECO:0000256" key="7">
    <source>
        <dbReference type="ARBA" id="ARBA00022832"/>
    </source>
</evidence>
<comment type="cofactor">
    <cofactor evidence="1">
        <name>Mg(2+)</name>
        <dbReference type="ChEBI" id="CHEBI:18420"/>
    </cofactor>
</comment>
<dbReference type="InterPro" id="IPR020845">
    <property type="entry name" value="AMP-binding_CS"/>
</dbReference>
<evidence type="ECO:0000259" key="15">
    <source>
        <dbReference type="Pfam" id="PF00501"/>
    </source>
</evidence>
<evidence type="ECO:0000313" key="17">
    <source>
        <dbReference type="EMBL" id="KEQ01030.1"/>
    </source>
</evidence>
<dbReference type="FunFam" id="3.30.300.30:FF:000006">
    <property type="entry name" value="Long-chain-fatty-acid--CoA ligase FadD"/>
    <property type="match status" value="1"/>
</dbReference>
<reference evidence="17 18" key="1">
    <citation type="journal article" date="2014" name="PLoS Genet.">
        <title>Hidden diversity in honey bee gut symbionts detected by single-cell genomics.</title>
        <authorList>
            <person name="Engel P."/>
            <person name="Stepanauskas R."/>
            <person name="Moran N."/>
        </authorList>
    </citation>
    <scope>NUCLEOTIDE SEQUENCE [LARGE SCALE GENOMIC DNA]</scope>
    <source>
        <strain evidence="17 18">SCGC AB-598-J21</strain>
    </source>
</reference>
<evidence type="ECO:0000256" key="1">
    <source>
        <dbReference type="ARBA" id="ARBA00001946"/>
    </source>
</evidence>
<dbReference type="EC" id="6.2.1.3" evidence="12"/>
<evidence type="ECO:0000256" key="8">
    <source>
        <dbReference type="ARBA" id="ARBA00022840"/>
    </source>
</evidence>
<dbReference type="GO" id="GO:0016020">
    <property type="term" value="C:membrane"/>
    <property type="evidence" value="ECO:0007669"/>
    <property type="project" value="UniProtKB-SubCell"/>
</dbReference>
<keyword evidence="7" id="KW-0276">Fatty acid metabolism</keyword>
<dbReference type="PANTHER" id="PTHR43767:SF8">
    <property type="entry name" value="LONG-CHAIN-FATTY-ACID--COA LIGASE"/>
    <property type="match status" value="1"/>
</dbReference>
<evidence type="ECO:0000256" key="12">
    <source>
        <dbReference type="ARBA" id="ARBA00026121"/>
    </source>
</evidence>
<dbReference type="GO" id="GO:0004467">
    <property type="term" value="F:long-chain fatty acid-CoA ligase activity"/>
    <property type="evidence" value="ECO:0007669"/>
    <property type="project" value="UniProtKB-EC"/>
</dbReference>
<dbReference type="GO" id="GO:0005524">
    <property type="term" value="F:ATP binding"/>
    <property type="evidence" value="ECO:0007669"/>
    <property type="project" value="UniProtKB-KW"/>
</dbReference>
<evidence type="ECO:0000313" key="18">
    <source>
        <dbReference type="Proteomes" id="UP000027644"/>
    </source>
</evidence>
<dbReference type="InterPro" id="IPR025110">
    <property type="entry name" value="AMP-bd_C"/>
</dbReference>
<evidence type="ECO:0000256" key="4">
    <source>
        <dbReference type="ARBA" id="ARBA00006432"/>
    </source>
</evidence>
<comment type="similarity">
    <text evidence="4">Belongs to the ATP-dependent AMP-binding enzyme family.</text>
</comment>
<evidence type="ECO:0000256" key="3">
    <source>
        <dbReference type="ARBA" id="ARBA00005005"/>
    </source>
</evidence>